<dbReference type="InterPro" id="IPR020846">
    <property type="entry name" value="MFS_dom"/>
</dbReference>
<dbReference type="Pfam" id="PF07690">
    <property type="entry name" value="MFS_1"/>
    <property type="match status" value="1"/>
</dbReference>
<dbReference type="GO" id="GO:0022857">
    <property type="term" value="F:transmembrane transporter activity"/>
    <property type="evidence" value="ECO:0007669"/>
    <property type="project" value="InterPro"/>
</dbReference>
<feature type="region of interest" description="Disordered" evidence="6">
    <location>
        <begin position="1"/>
        <end position="23"/>
    </location>
</feature>
<protein>
    <recommendedName>
        <fullName evidence="8">Major facilitator superfamily (MFS) profile domain-containing protein</fullName>
    </recommendedName>
</protein>
<evidence type="ECO:0000313" key="9">
    <source>
        <dbReference type="EMBL" id="ETN41339.1"/>
    </source>
</evidence>
<evidence type="ECO:0000256" key="4">
    <source>
        <dbReference type="ARBA" id="ARBA00022989"/>
    </source>
</evidence>
<dbReference type="HOGENOM" id="CLU_001265_0_1_1"/>
<feature type="transmembrane region" description="Helical" evidence="7">
    <location>
        <begin position="286"/>
        <end position="306"/>
    </location>
</feature>
<gene>
    <name evidence="9" type="ORF">HMPREF1541_03274</name>
</gene>
<reference evidence="9 10" key="1">
    <citation type="submission" date="2013-03" db="EMBL/GenBank/DDBJ databases">
        <title>The Genome Sequence of Phialophora europaea CBS 101466.</title>
        <authorList>
            <consortium name="The Broad Institute Genomics Platform"/>
            <person name="Cuomo C."/>
            <person name="de Hoog S."/>
            <person name="Gorbushina A."/>
            <person name="Walker B."/>
            <person name="Young S.K."/>
            <person name="Zeng Q."/>
            <person name="Gargeya S."/>
            <person name="Fitzgerald M."/>
            <person name="Haas B."/>
            <person name="Abouelleil A."/>
            <person name="Allen A.W."/>
            <person name="Alvarado L."/>
            <person name="Arachchi H.M."/>
            <person name="Berlin A.M."/>
            <person name="Chapman S.B."/>
            <person name="Gainer-Dewar J."/>
            <person name="Goldberg J."/>
            <person name="Griggs A."/>
            <person name="Gujja S."/>
            <person name="Hansen M."/>
            <person name="Howarth C."/>
            <person name="Imamovic A."/>
            <person name="Ireland A."/>
            <person name="Larimer J."/>
            <person name="McCowan C."/>
            <person name="Murphy C."/>
            <person name="Pearson M."/>
            <person name="Poon T.W."/>
            <person name="Priest M."/>
            <person name="Roberts A."/>
            <person name="Saif S."/>
            <person name="Shea T."/>
            <person name="Sisk P."/>
            <person name="Sykes S."/>
            <person name="Wortman J."/>
            <person name="Nusbaum C."/>
            <person name="Birren B."/>
        </authorList>
    </citation>
    <scope>NUCLEOTIDE SEQUENCE [LARGE SCALE GENOMIC DNA]</scope>
    <source>
        <strain evidence="9 10">CBS 101466</strain>
    </source>
</reference>
<keyword evidence="10" id="KW-1185">Reference proteome</keyword>
<evidence type="ECO:0000256" key="6">
    <source>
        <dbReference type="SAM" id="MobiDB-lite"/>
    </source>
</evidence>
<feature type="transmembrane region" description="Helical" evidence="7">
    <location>
        <begin position="180"/>
        <end position="204"/>
    </location>
</feature>
<sequence length="499" mass="55513">MAPSTESKRDVEKQPEVGEGELMAQKTNVEGISEELPYDAALEKSLRWKLDTRLLPYLALMYLFNALDRSNLGNARTDTLEEDLGMHGNQYLLTLMFFYVTFCGLDLPANMLTKKVGPHLTLPTMMLGWGTTTILQASAYNWAGLLACRIFMGAFEAGFMAGIVYYLTTFYRRNELALRICIFYGSATIAGAFSGLLAFGVFQIEGSLAGWRWLFLIEGAVTIILAIISYFWIPKDISSCRFFTEEEKVVAVRRILADSSREAEEKFSFKACMQAIFHWRVFTNSVIALSYGIASATVGNWIPIIVRSLGYSTIKTNLYTVAPYAVGCVVLLCLCTSSDYFRERSTHLMAAMTMTFVGFILLATMDPKEHLGVAYFACFLLTSGAFAPSAIFHTWHNNNDTTENARSAVTGVMVGAANAGGIVSSLSFQERTAPRYIPALIAGAAFQAFGILLIFSLASYYRWDNRKRDRAQGVKLRAGDVSTERMTGNVDDPLWRWTT</sequence>
<dbReference type="RefSeq" id="XP_008715848.1">
    <property type="nucleotide sequence ID" value="XM_008717626.1"/>
</dbReference>
<dbReference type="AlphaFoldDB" id="W2S069"/>
<dbReference type="InParanoid" id="W2S069"/>
<feature type="transmembrane region" description="Helical" evidence="7">
    <location>
        <begin position="407"/>
        <end position="428"/>
    </location>
</feature>
<dbReference type="EMBL" id="KB822719">
    <property type="protein sequence ID" value="ETN41339.1"/>
    <property type="molecule type" value="Genomic_DNA"/>
</dbReference>
<dbReference type="eggNOG" id="KOG2533">
    <property type="taxonomic scope" value="Eukaryota"/>
</dbReference>
<keyword evidence="2" id="KW-0813">Transport</keyword>
<dbReference type="OrthoDB" id="2985014at2759"/>
<name>W2S069_CYPE1</name>
<keyword evidence="3 7" id="KW-0812">Transmembrane</keyword>
<feature type="transmembrane region" description="Helical" evidence="7">
    <location>
        <begin position="348"/>
        <end position="365"/>
    </location>
</feature>
<dbReference type="PROSITE" id="PS50850">
    <property type="entry name" value="MFS"/>
    <property type="match status" value="1"/>
</dbReference>
<feature type="compositionally biased region" description="Basic and acidic residues" evidence="6">
    <location>
        <begin position="1"/>
        <end position="16"/>
    </location>
</feature>
<dbReference type="SUPFAM" id="SSF103473">
    <property type="entry name" value="MFS general substrate transporter"/>
    <property type="match status" value="1"/>
</dbReference>
<feature type="transmembrane region" description="Helical" evidence="7">
    <location>
        <begin position="371"/>
        <end position="395"/>
    </location>
</feature>
<evidence type="ECO:0000256" key="5">
    <source>
        <dbReference type="ARBA" id="ARBA00023136"/>
    </source>
</evidence>
<keyword evidence="4 7" id="KW-1133">Transmembrane helix</keyword>
<evidence type="ECO:0000313" key="10">
    <source>
        <dbReference type="Proteomes" id="UP000030752"/>
    </source>
</evidence>
<feature type="transmembrane region" description="Helical" evidence="7">
    <location>
        <begin position="440"/>
        <end position="461"/>
    </location>
</feature>
<dbReference type="Gene3D" id="1.20.1250.20">
    <property type="entry name" value="MFS general substrate transporter like domains"/>
    <property type="match status" value="2"/>
</dbReference>
<organism evidence="9 10">
    <name type="scientific">Cyphellophora europaea (strain CBS 101466)</name>
    <name type="common">Phialophora europaea</name>
    <dbReference type="NCBI Taxonomy" id="1220924"/>
    <lineage>
        <taxon>Eukaryota</taxon>
        <taxon>Fungi</taxon>
        <taxon>Dikarya</taxon>
        <taxon>Ascomycota</taxon>
        <taxon>Pezizomycotina</taxon>
        <taxon>Eurotiomycetes</taxon>
        <taxon>Chaetothyriomycetidae</taxon>
        <taxon>Chaetothyriales</taxon>
        <taxon>Cyphellophoraceae</taxon>
        <taxon>Cyphellophora</taxon>
    </lineage>
</organism>
<dbReference type="FunFam" id="1.20.1250.20:FF:000013">
    <property type="entry name" value="MFS general substrate transporter"/>
    <property type="match status" value="1"/>
</dbReference>
<feature type="domain" description="Major facilitator superfamily (MFS) profile" evidence="8">
    <location>
        <begin position="54"/>
        <end position="462"/>
    </location>
</feature>
<feature type="transmembrane region" description="Helical" evidence="7">
    <location>
        <begin position="149"/>
        <end position="168"/>
    </location>
</feature>
<evidence type="ECO:0000259" key="8">
    <source>
        <dbReference type="PROSITE" id="PS50850"/>
    </source>
</evidence>
<feature type="transmembrane region" description="Helical" evidence="7">
    <location>
        <begin position="210"/>
        <end position="233"/>
    </location>
</feature>
<dbReference type="PANTHER" id="PTHR43791">
    <property type="entry name" value="PERMEASE-RELATED"/>
    <property type="match status" value="1"/>
</dbReference>
<evidence type="ECO:0000256" key="2">
    <source>
        <dbReference type="ARBA" id="ARBA00022448"/>
    </source>
</evidence>
<proteinExistence type="predicted"/>
<keyword evidence="5 7" id="KW-0472">Membrane</keyword>
<dbReference type="Proteomes" id="UP000030752">
    <property type="component" value="Unassembled WGS sequence"/>
</dbReference>
<evidence type="ECO:0000256" key="3">
    <source>
        <dbReference type="ARBA" id="ARBA00022692"/>
    </source>
</evidence>
<dbReference type="GO" id="GO:0016020">
    <property type="term" value="C:membrane"/>
    <property type="evidence" value="ECO:0007669"/>
    <property type="project" value="UniProtKB-SubCell"/>
</dbReference>
<accession>W2S069</accession>
<feature type="transmembrane region" description="Helical" evidence="7">
    <location>
        <begin position="91"/>
        <end position="108"/>
    </location>
</feature>
<dbReference type="InterPro" id="IPR036259">
    <property type="entry name" value="MFS_trans_sf"/>
</dbReference>
<dbReference type="VEuPathDB" id="FungiDB:HMPREF1541_03274"/>
<evidence type="ECO:0000256" key="1">
    <source>
        <dbReference type="ARBA" id="ARBA00004141"/>
    </source>
</evidence>
<dbReference type="InterPro" id="IPR011701">
    <property type="entry name" value="MFS"/>
</dbReference>
<comment type="subcellular location">
    <subcellularLocation>
        <location evidence="1">Membrane</location>
        <topology evidence="1">Multi-pass membrane protein</topology>
    </subcellularLocation>
</comment>
<dbReference type="FunFam" id="1.20.1250.20:FF:000188">
    <property type="entry name" value="MFS general substrate transporter"/>
    <property type="match status" value="1"/>
</dbReference>
<dbReference type="PANTHER" id="PTHR43791:SF9">
    <property type="entry name" value="MAJOR FACILITATOR-TYPE TRANSPORTER HXNP"/>
    <property type="match status" value="1"/>
</dbReference>
<dbReference type="GeneID" id="19970613"/>
<evidence type="ECO:0000256" key="7">
    <source>
        <dbReference type="SAM" id="Phobius"/>
    </source>
</evidence>
<feature type="transmembrane region" description="Helical" evidence="7">
    <location>
        <begin position="318"/>
        <end position="336"/>
    </location>
</feature>